<dbReference type="AlphaFoldDB" id="A0A813K483"/>
<evidence type="ECO:0000313" key="3">
    <source>
        <dbReference type="Proteomes" id="UP000626109"/>
    </source>
</evidence>
<evidence type="ECO:0000256" key="1">
    <source>
        <dbReference type="SAM" id="MobiDB-lite"/>
    </source>
</evidence>
<name>A0A813K483_POLGL</name>
<organism evidence="2 3">
    <name type="scientific">Polarella glacialis</name>
    <name type="common">Dinoflagellate</name>
    <dbReference type="NCBI Taxonomy" id="89957"/>
    <lineage>
        <taxon>Eukaryota</taxon>
        <taxon>Sar</taxon>
        <taxon>Alveolata</taxon>
        <taxon>Dinophyceae</taxon>
        <taxon>Suessiales</taxon>
        <taxon>Suessiaceae</taxon>
        <taxon>Polarella</taxon>
    </lineage>
</organism>
<dbReference type="Proteomes" id="UP000626109">
    <property type="component" value="Unassembled WGS sequence"/>
</dbReference>
<proteinExistence type="predicted"/>
<accession>A0A813K483</accession>
<sequence length="169" mass="18883">MESPLHDRTPAQANLAQRNYIPTWDGNPTGWQRYLEELLLLLASEDLDVKYCIAAQNLTGSARRCALRIPLRLLQPQRRPQQSAVVQAAATPVPDTDGDTLMPMQGPVRTETSDAGAARDDILNSDLAAGVKYLVEELRRSLQASRGVRKGQTMTEFFRDPKFHRELGQ</sequence>
<gene>
    <name evidence="2" type="ORF">PGLA2088_LOCUS27745</name>
</gene>
<reference evidence="2" key="1">
    <citation type="submission" date="2021-02" db="EMBL/GenBank/DDBJ databases">
        <authorList>
            <person name="Dougan E. K."/>
            <person name="Rhodes N."/>
            <person name="Thang M."/>
            <person name="Chan C."/>
        </authorList>
    </citation>
    <scope>NUCLEOTIDE SEQUENCE</scope>
</reference>
<dbReference type="EMBL" id="CAJNNW010027585">
    <property type="protein sequence ID" value="CAE8692144.1"/>
    <property type="molecule type" value="Genomic_DNA"/>
</dbReference>
<comment type="caution">
    <text evidence="2">The sequence shown here is derived from an EMBL/GenBank/DDBJ whole genome shotgun (WGS) entry which is preliminary data.</text>
</comment>
<protein>
    <submittedName>
        <fullName evidence="2">Uncharacterized protein</fullName>
    </submittedName>
</protein>
<feature type="region of interest" description="Disordered" evidence="1">
    <location>
        <begin position="80"/>
        <end position="103"/>
    </location>
</feature>
<evidence type="ECO:0000313" key="2">
    <source>
        <dbReference type="EMBL" id="CAE8692144.1"/>
    </source>
</evidence>